<dbReference type="PATRIC" id="fig|1114964.3.peg.2243"/>
<evidence type="ECO:0000313" key="3">
    <source>
        <dbReference type="EMBL" id="EQB01080.1"/>
    </source>
</evidence>
<feature type="domain" description="Enoyl reductase (ER)" evidence="2">
    <location>
        <begin position="13"/>
        <end position="355"/>
    </location>
</feature>
<dbReference type="Pfam" id="PF00107">
    <property type="entry name" value="ADH_zinc_N"/>
    <property type="match status" value="1"/>
</dbReference>
<dbReference type="InterPro" id="IPR011032">
    <property type="entry name" value="GroES-like_sf"/>
</dbReference>
<evidence type="ECO:0000313" key="4">
    <source>
        <dbReference type="Proteomes" id="UP000015524"/>
    </source>
</evidence>
<dbReference type="SMART" id="SM00829">
    <property type="entry name" value="PKS_ER"/>
    <property type="match status" value="1"/>
</dbReference>
<dbReference type="Gene3D" id="3.90.180.10">
    <property type="entry name" value="Medium-chain alcohol dehydrogenases, catalytic domain"/>
    <property type="match status" value="1"/>
</dbReference>
<dbReference type="RefSeq" id="WP_021245141.1">
    <property type="nucleotide sequence ID" value="NZ_ATIB01000062.1"/>
</dbReference>
<dbReference type="Pfam" id="PF08240">
    <property type="entry name" value="ADH_N"/>
    <property type="match status" value="1"/>
</dbReference>
<comment type="caution">
    <text evidence="3">The sequence shown here is derived from an EMBL/GenBank/DDBJ whole genome shotgun (WGS) entry which is preliminary data.</text>
</comment>
<dbReference type="InterPro" id="IPR036291">
    <property type="entry name" value="NAD(P)-bd_dom_sf"/>
</dbReference>
<gene>
    <name evidence="3" type="ORF">L485_11490</name>
</gene>
<dbReference type="Gene3D" id="3.40.50.720">
    <property type="entry name" value="NAD(P)-binding Rossmann-like Domain"/>
    <property type="match status" value="1"/>
</dbReference>
<dbReference type="InterPro" id="IPR013149">
    <property type="entry name" value="ADH-like_C"/>
</dbReference>
<dbReference type="eggNOG" id="COG1063">
    <property type="taxonomic scope" value="Bacteria"/>
</dbReference>
<proteinExistence type="predicted"/>
<organism evidence="3 4">
    <name type="scientific">Sphingobium baderi LL03</name>
    <dbReference type="NCBI Taxonomy" id="1114964"/>
    <lineage>
        <taxon>Bacteria</taxon>
        <taxon>Pseudomonadati</taxon>
        <taxon>Pseudomonadota</taxon>
        <taxon>Alphaproteobacteria</taxon>
        <taxon>Sphingomonadales</taxon>
        <taxon>Sphingomonadaceae</taxon>
        <taxon>Sphingobium</taxon>
    </lineage>
</organism>
<reference evidence="3 4" key="1">
    <citation type="journal article" date="2013" name="Genome Announc.">
        <title>Draft Genome Sequence of a Hexachlorocyclohexane-Degrading Bacterium, Sphingobium baderi Strain LL03T.</title>
        <authorList>
            <person name="Kaur J."/>
            <person name="Verma H."/>
            <person name="Tripathi C."/>
            <person name="Khurana J.P."/>
            <person name="Lal R."/>
        </authorList>
    </citation>
    <scope>NUCLEOTIDE SEQUENCE [LARGE SCALE GENOMIC DNA]</scope>
    <source>
        <strain evidence="3 4">LL03</strain>
    </source>
</reference>
<keyword evidence="4" id="KW-1185">Reference proteome</keyword>
<name>T0HP17_9SPHN</name>
<dbReference type="Proteomes" id="UP000015524">
    <property type="component" value="Unassembled WGS sequence"/>
</dbReference>
<dbReference type="SUPFAM" id="SSF51735">
    <property type="entry name" value="NAD(P)-binding Rossmann-fold domains"/>
    <property type="match status" value="1"/>
</dbReference>
<evidence type="ECO:0000259" key="2">
    <source>
        <dbReference type="SMART" id="SM00829"/>
    </source>
</evidence>
<dbReference type="InterPro" id="IPR050129">
    <property type="entry name" value="Zn_alcohol_dh"/>
</dbReference>
<dbReference type="InterPro" id="IPR013154">
    <property type="entry name" value="ADH-like_N"/>
</dbReference>
<accession>T0HP17</accession>
<dbReference type="PANTHER" id="PTHR43401">
    <property type="entry name" value="L-THREONINE 3-DEHYDROGENASE"/>
    <property type="match status" value="1"/>
</dbReference>
<dbReference type="GO" id="GO:0016491">
    <property type="term" value="F:oxidoreductase activity"/>
    <property type="evidence" value="ECO:0007669"/>
    <property type="project" value="UniProtKB-KW"/>
</dbReference>
<dbReference type="SUPFAM" id="SSF50129">
    <property type="entry name" value="GroES-like"/>
    <property type="match status" value="1"/>
</dbReference>
<dbReference type="EMBL" id="ATIB01000062">
    <property type="protein sequence ID" value="EQB01080.1"/>
    <property type="molecule type" value="Genomic_DNA"/>
</dbReference>
<dbReference type="OrthoDB" id="4190732at2"/>
<sequence length="375" mass="39494">MATGRATVLVEPNRLETWDVPIIEPEHGGALVRIVLGGVCGSDVHITTGEAGVMPFPIILGHEGIGRIEKLGGFDTDYAGVPVKPGDLVYWSPIAACHRCHSCTILDETPCENARFFEDASKPNWGSYADFAWLPNGLAFFKLPDGADPLAVAALGCALPTVLRGFDRCRPVRLGETVVVQGAGPVGLSAVLVARQAGAREVIVIDGVEGKLEVARSLGATAIVSLALPPEERRRQIYDLTGPSGPSLVVEAAGVLPAFPEGVDLTGVHGRYLILGLWGAIGTQPISPRDMTTKNITIAGATFPKPKHYHGAMHLAARLQDSVPLAALVTHRYAIEDAGKALDAVHHGAVIKAVIDPELSPALRMTPASSPARPM</sequence>
<keyword evidence="1" id="KW-0560">Oxidoreductase</keyword>
<dbReference type="CDD" id="cd08231">
    <property type="entry name" value="MDR_TM0436_like"/>
    <property type="match status" value="1"/>
</dbReference>
<dbReference type="InterPro" id="IPR020843">
    <property type="entry name" value="ER"/>
</dbReference>
<evidence type="ECO:0000256" key="1">
    <source>
        <dbReference type="ARBA" id="ARBA00023002"/>
    </source>
</evidence>
<dbReference type="PANTHER" id="PTHR43401:SF1">
    <property type="entry name" value="ENOYL REDUCTASE (ER) DOMAIN-CONTAINING PROTEIN"/>
    <property type="match status" value="1"/>
</dbReference>
<dbReference type="AlphaFoldDB" id="T0HP17"/>
<protein>
    <submittedName>
        <fullName evidence="3">5-exo-alcohol dehydrogenase</fullName>
    </submittedName>
</protein>